<accession>D8TB23</accession>
<dbReference type="PROSITE" id="PS50927">
    <property type="entry name" value="BULB_LECTIN"/>
    <property type="match status" value="1"/>
</dbReference>
<evidence type="ECO:0000313" key="4">
    <source>
        <dbReference type="Proteomes" id="UP000001514"/>
    </source>
</evidence>
<feature type="chain" id="PRO_5003123441" description="Bulb-type lectin domain-containing protein" evidence="1">
    <location>
        <begin position="25"/>
        <end position="145"/>
    </location>
</feature>
<dbReference type="EMBL" id="GL377706">
    <property type="protein sequence ID" value="EFJ06168.1"/>
    <property type="molecule type" value="Genomic_DNA"/>
</dbReference>
<dbReference type="HOGENOM" id="CLU_137596_0_0_1"/>
<feature type="domain" description="Bulb-type lectin" evidence="2">
    <location>
        <begin position="32"/>
        <end position="144"/>
    </location>
</feature>
<dbReference type="STRING" id="88036.D8TB23"/>
<dbReference type="OMA" id="TWATNTM"/>
<gene>
    <name evidence="3" type="ORF">SELMODRAFT_430954</name>
</gene>
<dbReference type="CDD" id="cd00028">
    <property type="entry name" value="B_lectin"/>
    <property type="match status" value="1"/>
</dbReference>
<dbReference type="SMART" id="SM00108">
    <property type="entry name" value="B_lectin"/>
    <property type="match status" value="1"/>
</dbReference>
<dbReference type="InterPro" id="IPR001480">
    <property type="entry name" value="Bulb-type_lectin_dom"/>
</dbReference>
<reference evidence="3 4" key="1">
    <citation type="journal article" date="2011" name="Science">
        <title>The Selaginella genome identifies genetic changes associated with the evolution of vascular plants.</title>
        <authorList>
            <person name="Banks J.A."/>
            <person name="Nishiyama T."/>
            <person name="Hasebe M."/>
            <person name="Bowman J.L."/>
            <person name="Gribskov M."/>
            <person name="dePamphilis C."/>
            <person name="Albert V.A."/>
            <person name="Aono N."/>
            <person name="Aoyama T."/>
            <person name="Ambrose B.A."/>
            <person name="Ashton N.W."/>
            <person name="Axtell M.J."/>
            <person name="Barker E."/>
            <person name="Barker M.S."/>
            <person name="Bennetzen J.L."/>
            <person name="Bonawitz N.D."/>
            <person name="Chapple C."/>
            <person name="Cheng C."/>
            <person name="Correa L.G."/>
            <person name="Dacre M."/>
            <person name="DeBarry J."/>
            <person name="Dreyer I."/>
            <person name="Elias M."/>
            <person name="Engstrom E.M."/>
            <person name="Estelle M."/>
            <person name="Feng L."/>
            <person name="Finet C."/>
            <person name="Floyd S.K."/>
            <person name="Frommer W.B."/>
            <person name="Fujita T."/>
            <person name="Gramzow L."/>
            <person name="Gutensohn M."/>
            <person name="Harholt J."/>
            <person name="Hattori M."/>
            <person name="Heyl A."/>
            <person name="Hirai T."/>
            <person name="Hiwatashi Y."/>
            <person name="Ishikawa M."/>
            <person name="Iwata M."/>
            <person name="Karol K.G."/>
            <person name="Koehler B."/>
            <person name="Kolukisaoglu U."/>
            <person name="Kubo M."/>
            <person name="Kurata T."/>
            <person name="Lalonde S."/>
            <person name="Li K."/>
            <person name="Li Y."/>
            <person name="Litt A."/>
            <person name="Lyons E."/>
            <person name="Manning G."/>
            <person name="Maruyama T."/>
            <person name="Michael T.P."/>
            <person name="Mikami K."/>
            <person name="Miyazaki S."/>
            <person name="Morinaga S."/>
            <person name="Murata T."/>
            <person name="Mueller-Roeber B."/>
            <person name="Nelson D.R."/>
            <person name="Obara M."/>
            <person name="Oguri Y."/>
            <person name="Olmstead R.G."/>
            <person name="Onodera N."/>
            <person name="Petersen B.L."/>
            <person name="Pils B."/>
            <person name="Prigge M."/>
            <person name="Rensing S.A."/>
            <person name="Riano-Pachon D.M."/>
            <person name="Roberts A.W."/>
            <person name="Sato Y."/>
            <person name="Scheller H.V."/>
            <person name="Schulz B."/>
            <person name="Schulz C."/>
            <person name="Shakirov E.V."/>
            <person name="Shibagaki N."/>
            <person name="Shinohara N."/>
            <person name="Shippen D.E."/>
            <person name="Soerensen I."/>
            <person name="Sotooka R."/>
            <person name="Sugimoto N."/>
            <person name="Sugita M."/>
            <person name="Sumikawa N."/>
            <person name="Tanurdzic M."/>
            <person name="Theissen G."/>
            <person name="Ulvskov P."/>
            <person name="Wakazuki S."/>
            <person name="Weng J.K."/>
            <person name="Willats W.W."/>
            <person name="Wipf D."/>
            <person name="Wolf P.G."/>
            <person name="Yang L."/>
            <person name="Zimmer A.D."/>
            <person name="Zhu Q."/>
            <person name="Mitros T."/>
            <person name="Hellsten U."/>
            <person name="Loque D."/>
            <person name="Otillar R."/>
            <person name="Salamov A."/>
            <person name="Schmutz J."/>
            <person name="Shapiro H."/>
            <person name="Lindquist E."/>
            <person name="Lucas S."/>
            <person name="Rokhsar D."/>
            <person name="Grigoriev I.V."/>
        </authorList>
    </citation>
    <scope>NUCLEOTIDE SEQUENCE [LARGE SCALE GENOMIC DNA]</scope>
</reference>
<protein>
    <recommendedName>
        <fullName evidence="2">Bulb-type lectin domain-containing protein</fullName>
    </recommendedName>
</protein>
<organism evidence="4">
    <name type="scientific">Selaginella moellendorffii</name>
    <name type="common">Spikemoss</name>
    <dbReference type="NCBI Taxonomy" id="88036"/>
    <lineage>
        <taxon>Eukaryota</taxon>
        <taxon>Viridiplantae</taxon>
        <taxon>Streptophyta</taxon>
        <taxon>Embryophyta</taxon>
        <taxon>Tracheophyta</taxon>
        <taxon>Lycopodiopsida</taxon>
        <taxon>Selaginellales</taxon>
        <taxon>Selaginellaceae</taxon>
        <taxon>Selaginella</taxon>
    </lineage>
</organism>
<dbReference type="InParanoid" id="D8TB23"/>
<dbReference type="Gramene" id="EFJ06168">
    <property type="protein sequence ID" value="EFJ06168"/>
    <property type="gene ID" value="SELMODRAFT_430954"/>
</dbReference>
<dbReference type="Gene3D" id="2.90.10.10">
    <property type="entry name" value="Bulb-type lectin domain"/>
    <property type="match status" value="1"/>
</dbReference>
<evidence type="ECO:0000259" key="2">
    <source>
        <dbReference type="PROSITE" id="PS50927"/>
    </source>
</evidence>
<sequence>MEKSMAVTCIALLLLATIALYCDAAGPPAPASDTLFTNKQLRSNEELRSNNSFFVFKVQSDCNMVLTRVSDSSVLWSSGTGGKAAGCWVTMQGDGNLVLYSNQNNAVWMSKTARKEDLYTLMVQDDGNAVIYTASHVAIWSTSYD</sequence>
<proteinExistence type="predicted"/>
<feature type="signal peptide" evidence="1">
    <location>
        <begin position="1"/>
        <end position="24"/>
    </location>
</feature>
<dbReference type="OrthoDB" id="758731at2759"/>
<keyword evidence="4" id="KW-1185">Reference proteome</keyword>
<dbReference type="InterPro" id="IPR036426">
    <property type="entry name" value="Bulb-type_lectin_dom_sf"/>
</dbReference>
<name>D8TB23_SELML</name>
<dbReference type="AlphaFoldDB" id="D8TB23"/>
<dbReference type="SUPFAM" id="SSF51110">
    <property type="entry name" value="alpha-D-mannose-specific plant lectins"/>
    <property type="match status" value="1"/>
</dbReference>
<evidence type="ECO:0000256" key="1">
    <source>
        <dbReference type="SAM" id="SignalP"/>
    </source>
</evidence>
<keyword evidence="1" id="KW-0732">Signal</keyword>
<dbReference type="KEGG" id="smo:SELMODRAFT_430954"/>
<dbReference type="Proteomes" id="UP000001514">
    <property type="component" value="Unassembled WGS sequence"/>
</dbReference>
<evidence type="ECO:0000313" key="3">
    <source>
        <dbReference type="EMBL" id="EFJ06168.1"/>
    </source>
</evidence>
<dbReference type="eggNOG" id="ENOG502S2JF">
    <property type="taxonomic scope" value="Eukaryota"/>
</dbReference>